<comment type="subcellular location">
    <subcellularLocation>
        <location evidence="1">Cell membrane</location>
        <topology evidence="1">Multi-pass membrane protein</topology>
    </subcellularLocation>
</comment>
<keyword evidence="7 10" id="KW-1133">Transmembrane helix</keyword>
<feature type="transmembrane region" description="Helical" evidence="10">
    <location>
        <begin position="12"/>
        <end position="34"/>
    </location>
</feature>
<dbReference type="PANTHER" id="PTHR43823">
    <property type="entry name" value="SPORULATION PROTEIN YKVU"/>
    <property type="match status" value="1"/>
</dbReference>
<evidence type="ECO:0000256" key="4">
    <source>
        <dbReference type="ARBA" id="ARBA00022448"/>
    </source>
</evidence>
<comment type="similarity">
    <text evidence="2">Belongs to the multi antimicrobial extrusion (MATE) (TC 2.A.66.1) family. MepA subfamily.</text>
</comment>
<evidence type="ECO:0000256" key="10">
    <source>
        <dbReference type="SAM" id="Phobius"/>
    </source>
</evidence>
<gene>
    <name evidence="11" type="ORF">LSJ_0085</name>
</gene>
<dbReference type="AlphaFoldDB" id="A0A089Q9Y1"/>
<feature type="transmembrane region" description="Helical" evidence="10">
    <location>
        <begin position="278"/>
        <end position="301"/>
    </location>
</feature>
<dbReference type="InterPro" id="IPR002528">
    <property type="entry name" value="MATE_fam"/>
</dbReference>
<dbReference type="InterPro" id="IPR051327">
    <property type="entry name" value="MATE_MepA_subfamily"/>
</dbReference>
<accession>A0A089Q9Y1</accession>
<feature type="transmembrane region" description="Helical" evidence="10">
    <location>
        <begin position="414"/>
        <end position="432"/>
    </location>
</feature>
<feature type="transmembrane region" description="Helical" evidence="10">
    <location>
        <begin position="385"/>
        <end position="408"/>
    </location>
</feature>
<dbReference type="GO" id="GO:0015297">
    <property type="term" value="F:antiporter activity"/>
    <property type="evidence" value="ECO:0007669"/>
    <property type="project" value="InterPro"/>
</dbReference>
<feature type="transmembrane region" description="Helical" evidence="10">
    <location>
        <begin position="96"/>
        <end position="122"/>
    </location>
</feature>
<evidence type="ECO:0000256" key="8">
    <source>
        <dbReference type="ARBA" id="ARBA00023136"/>
    </source>
</evidence>
<dbReference type="KEGG" id="lsj:LSJ_0085"/>
<dbReference type="NCBIfam" id="TIGR00797">
    <property type="entry name" value="matE"/>
    <property type="match status" value="1"/>
</dbReference>
<feature type="transmembrane region" description="Helical" evidence="10">
    <location>
        <begin position="321"/>
        <end position="342"/>
    </location>
</feature>
<dbReference type="SMR" id="A0A089Q9Y1"/>
<reference evidence="11 12" key="1">
    <citation type="journal article" date="2014" name="BMC Genomics">
        <title>Unusual genome complexity in Lactobacillus salivarius JCM1046.</title>
        <authorList>
            <person name="Raftis E.J."/>
            <person name="Forde B.M."/>
            <person name="Claesson M.J."/>
            <person name="O'Toole P.W."/>
        </authorList>
    </citation>
    <scope>NUCLEOTIDE SEQUENCE [LARGE SCALE GENOMIC DNA]</scope>
    <source>
        <strain evidence="11 12">JCM1046</strain>
    </source>
</reference>
<dbReference type="InterPro" id="IPR045070">
    <property type="entry name" value="MATE_MepA-like"/>
</dbReference>
<dbReference type="Proteomes" id="UP000029488">
    <property type="component" value="Chromosome"/>
</dbReference>
<evidence type="ECO:0000256" key="9">
    <source>
        <dbReference type="ARBA" id="ARBA00023251"/>
    </source>
</evidence>
<sequence>MEELFEKAPVKKVYYQLALPVVFSMIISMIYNIADTYFVAKTGNTDLVAGITVSSPLFMFMLAIGDIFGLGGSALISRLFGQKLYEESKHVSSFSFYGDIIFTIILTVLLLVFEAPIMHLLGANAQTYQYAAEFYRVLVIGSVFITLSLVPGNMIRTEGLAVKSMIATISGTVLAIILDPIFLFGFKWGAAGVAFANILGYVLNTGLLIYFTWKDSKYLSFNLKYIKVSWHHFKEIIAIGIPSSVTNFMQTFGMALLNNYLVIYGNDKVAAMGITQKVYGIVTLVLVGFAFGAQPLIGYNYGAKNTKRFREVLRYDFKVEVVYAIIASLILIVLSPFVIKLFMNNPQIIADGSYMLRVCLLTTPFIGAILVYTTVFQSAGKGWSALVMSISRQGVVYFISIVVMAKILGYHGVVMAQPVADILTCVIGYLIYQKDFRKFK</sequence>
<evidence type="ECO:0000256" key="1">
    <source>
        <dbReference type="ARBA" id="ARBA00004651"/>
    </source>
</evidence>
<dbReference type="GO" id="GO:0042910">
    <property type="term" value="F:xenobiotic transmembrane transporter activity"/>
    <property type="evidence" value="ECO:0007669"/>
    <property type="project" value="InterPro"/>
</dbReference>
<feature type="transmembrane region" description="Helical" evidence="10">
    <location>
        <begin position="354"/>
        <end position="373"/>
    </location>
</feature>
<dbReference type="RefSeq" id="WP_034982102.1">
    <property type="nucleotide sequence ID" value="NZ_CP007646.1"/>
</dbReference>
<keyword evidence="4" id="KW-0813">Transport</keyword>
<keyword evidence="9" id="KW-0046">Antibiotic resistance</keyword>
<feature type="transmembrane region" description="Helical" evidence="10">
    <location>
        <begin position="164"/>
        <end position="186"/>
    </location>
</feature>
<dbReference type="Pfam" id="PF01554">
    <property type="entry name" value="MatE"/>
    <property type="match status" value="2"/>
</dbReference>
<dbReference type="PANTHER" id="PTHR43823:SF3">
    <property type="entry name" value="MULTIDRUG EXPORT PROTEIN MEPA"/>
    <property type="match status" value="1"/>
</dbReference>
<evidence type="ECO:0000313" key="12">
    <source>
        <dbReference type="Proteomes" id="UP000029488"/>
    </source>
</evidence>
<keyword evidence="8 10" id="KW-0472">Membrane</keyword>
<evidence type="ECO:0000256" key="6">
    <source>
        <dbReference type="ARBA" id="ARBA00022692"/>
    </source>
</evidence>
<feature type="transmembrane region" description="Helical" evidence="10">
    <location>
        <begin position="134"/>
        <end position="152"/>
    </location>
</feature>
<dbReference type="InterPro" id="IPR048279">
    <property type="entry name" value="MdtK-like"/>
</dbReference>
<keyword evidence="6 10" id="KW-0812">Transmembrane</keyword>
<keyword evidence="5" id="KW-1003">Cell membrane</keyword>
<name>A0A089Q9Y1_9LACO</name>
<evidence type="ECO:0000313" key="11">
    <source>
        <dbReference type="EMBL" id="AIR09854.1"/>
    </source>
</evidence>
<evidence type="ECO:0000256" key="7">
    <source>
        <dbReference type="ARBA" id="ARBA00022989"/>
    </source>
</evidence>
<protein>
    <recommendedName>
        <fullName evidence="3">Multidrug export protein MepA</fullName>
    </recommendedName>
</protein>
<dbReference type="CDD" id="cd13143">
    <property type="entry name" value="MATE_MepA_like"/>
    <property type="match status" value="1"/>
</dbReference>
<dbReference type="GO" id="GO:0046677">
    <property type="term" value="P:response to antibiotic"/>
    <property type="evidence" value="ECO:0007669"/>
    <property type="project" value="UniProtKB-KW"/>
</dbReference>
<evidence type="ECO:0000256" key="3">
    <source>
        <dbReference type="ARBA" id="ARBA00022106"/>
    </source>
</evidence>
<dbReference type="GO" id="GO:0005886">
    <property type="term" value="C:plasma membrane"/>
    <property type="evidence" value="ECO:0007669"/>
    <property type="project" value="UniProtKB-SubCell"/>
</dbReference>
<proteinExistence type="inferred from homology"/>
<feature type="transmembrane region" description="Helical" evidence="10">
    <location>
        <begin position="54"/>
        <end position="76"/>
    </location>
</feature>
<dbReference type="EMBL" id="CP007646">
    <property type="protein sequence ID" value="AIR09854.1"/>
    <property type="molecule type" value="Genomic_DNA"/>
</dbReference>
<feature type="transmembrane region" description="Helical" evidence="10">
    <location>
        <begin position="192"/>
        <end position="213"/>
    </location>
</feature>
<organism evidence="11 12">
    <name type="scientific">Ligilactobacillus salivarius</name>
    <dbReference type="NCBI Taxonomy" id="1624"/>
    <lineage>
        <taxon>Bacteria</taxon>
        <taxon>Bacillati</taxon>
        <taxon>Bacillota</taxon>
        <taxon>Bacilli</taxon>
        <taxon>Lactobacillales</taxon>
        <taxon>Lactobacillaceae</taxon>
        <taxon>Ligilactobacillus</taxon>
    </lineage>
</organism>
<dbReference type="PIRSF" id="PIRSF006603">
    <property type="entry name" value="DinF"/>
    <property type="match status" value="1"/>
</dbReference>
<evidence type="ECO:0000256" key="2">
    <source>
        <dbReference type="ARBA" id="ARBA00008417"/>
    </source>
</evidence>
<evidence type="ECO:0000256" key="5">
    <source>
        <dbReference type="ARBA" id="ARBA00022475"/>
    </source>
</evidence>